<evidence type="ECO:0000259" key="2">
    <source>
        <dbReference type="Pfam" id="PF01321"/>
    </source>
</evidence>
<keyword evidence="3" id="KW-0031">Aminopeptidase</keyword>
<evidence type="ECO:0000313" key="4">
    <source>
        <dbReference type="Proteomes" id="UP000266441"/>
    </source>
</evidence>
<dbReference type="AlphaFoldDB" id="A0A399CVS2"/>
<dbReference type="InterPro" id="IPR036005">
    <property type="entry name" value="Creatinase/aminopeptidase-like"/>
</dbReference>
<dbReference type="Gene3D" id="3.40.350.10">
    <property type="entry name" value="Creatinase/prolidase N-terminal domain"/>
    <property type="match status" value="1"/>
</dbReference>
<proteinExistence type="predicted"/>
<dbReference type="PANTHER" id="PTHR46112">
    <property type="entry name" value="AMINOPEPTIDASE"/>
    <property type="match status" value="1"/>
</dbReference>
<dbReference type="GO" id="GO:0004177">
    <property type="term" value="F:aminopeptidase activity"/>
    <property type="evidence" value="ECO:0007669"/>
    <property type="project" value="UniProtKB-KW"/>
</dbReference>
<dbReference type="OrthoDB" id="9806388at2"/>
<sequence length="384" mass="42751">MKTKFFIPKEEFAERIERLQGVIANKDIDAVLVFSTESEPAGVRYFSDYWPSFETSAVLVPKTGEPILLIGPESMTFASGRSKIERIIKMKDFRESSQPNYPGTTLMTWKELLNDLRIKKMGVSGWYMFPYVIFENIVRVIGRDNILEADEFVREVTLKKSVAELNCLREAARISELGFKAVLQNIKPGMTEAQLAGIAAGAMMGSGAEATGYPIWCCSGPNSTQAISRPSHRKVQKGEIIHFSVGAKVDGYSASIGRPVVLGHCPDETREFMQVGLDAENMTIDLMRAGTKADVVAQKVHSFISDRGYGDTILYGPAHGCGQMECEYPFIETSSDFVLDQGMVFMVDIFLAKQNMGFRWEDGVIITDGKAEELSNFKRKINIL</sequence>
<dbReference type="InterPro" id="IPR000994">
    <property type="entry name" value="Pept_M24"/>
</dbReference>
<protein>
    <submittedName>
        <fullName evidence="3">Aminopeptidase P family protein</fullName>
    </submittedName>
</protein>
<gene>
    <name evidence="3" type="ORF">D1164_21565</name>
</gene>
<dbReference type="InterPro" id="IPR050659">
    <property type="entry name" value="Peptidase_M24B"/>
</dbReference>
<dbReference type="RefSeq" id="WP_119351982.1">
    <property type="nucleotide sequence ID" value="NZ_QWET01000026.1"/>
</dbReference>
<dbReference type="EMBL" id="QWET01000026">
    <property type="protein sequence ID" value="RIH63098.1"/>
    <property type="molecule type" value="Genomic_DNA"/>
</dbReference>
<dbReference type="SUPFAM" id="SSF53092">
    <property type="entry name" value="Creatinase/prolidase N-terminal domain"/>
    <property type="match status" value="1"/>
</dbReference>
<keyword evidence="3" id="KW-0645">Protease</keyword>
<dbReference type="PANTHER" id="PTHR46112:SF2">
    <property type="entry name" value="XAA-PRO AMINOPEPTIDASE P-RELATED"/>
    <property type="match status" value="1"/>
</dbReference>
<dbReference type="InterPro" id="IPR000587">
    <property type="entry name" value="Creatinase_N"/>
</dbReference>
<dbReference type="Gene3D" id="3.90.230.10">
    <property type="entry name" value="Creatinase/methionine aminopeptidase superfamily"/>
    <property type="match status" value="1"/>
</dbReference>
<feature type="domain" description="Peptidase M24" evidence="1">
    <location>
        <begin position="167"/>
        <end position="368"/>
    </location>
</feature>
<dbReference type="SUPFAM" id="SSF55920">
    <property type="entry name" value="Creatinase/aminopeptidase"/>
    <property type="match status" value="1"/>
</dbReference>
<organism evidence="3 4">
    <name type="scientific">Mariniphaga sediminis</name>
    <dbReference type="NCBI Taxonomy" id="1628158"/>
    <lineage>
        <taxon>Bacteria</taxon>
        <taxon>Pseudomonadati</taxon>
        <taxon>Bacteroidota</taxon>
        <taxon>Bacteroidia</taxon>
        <taxon>Marinilabiliales</taxon>
        <taxon>Prolixibacteraceae</taxon>
        <taxon>Mariniphaga</taxon>
    </lineage>
</organism>
<evidence type="ECO:0000313" key="3">
    <source>
        <dbReference type="EMBL" id="RIH63098.1"/>
    </source>
</evidence>
<reference evidence="3 4" key="1">
    <citation type="journal article" date="2015" name="Int. J. Syst. Evol. Microbiol.">
        <title>Mariniphaga sediminis sp. nov., isolated from coastal sediment.</title>
        <authorList>
            <person name="Wang F.Q."/>
            <person name="Shen Q.Y."/>
            <person name="Chen G.J."/>
            <person name="Du Z.J."/>
        </authorList>
    </citation>
    <scope>NUCLEOTIDE SEQUENCE [LARGE SCALE GENOMIC DNA]</scope>
    <source>
        <strain evidence="3 4">SY21</strain>
    </source>
</reference>
<keyword evidence="4" id="KW-1185">Reference proteome</keyword>
<dbReference type="Pfam" id="PF01321">
    <property type="entry name" value="Creatinase_N"/>
    <property type="match status" value="1"/>
</dbReference>
<dbReference type="Proteomes" id="UP000266441">
    <property type="component" value="Unassembled WGS sequence"/>
</dbReference>
<dbReference type="Pfam" id="PF00557">
    <property type="entry name" value="Peptidase_M24"/>
    <property type="match status" value="1"/>
</dbReference>
<dbReference type="InterPro" id="IPR029149">
    <property type="entry name" value="Creatin/AminoP/Spt16_N"/>
</dbReference>
<accession>A0A399CVS2</accession>
<name>A0A399CVS2_9BACT</name>
<evidence type="ECO:0000259" key="1">
    <source>
        <dbReference type="Pfam" id="PF00557"/>
    </source>
</evidence>
<feature type="domain" description="Creatinase N-terminal" evidence="2">
    <location>
        <begin position="15"/>
        <end position="155"/>
    </location>
</feature>
<keyword evidence="3" id="KW-0378">Hydrolase</keyword>
<comment type="caution">
    <text evidence="3">The sequence shown here is derived from an EMBL/GenBank/DDBJ whole genome shotgun (WGS) entry which is preliminary data.</text>
</comment>
<dbReference type="CDD" id="cd01066">
    <property type="entry name" value="APP_MetAP"/>
    <property type="match status" value="1"/>
</dbReference>